<dbReference type="InterPro" id="IPR010836">
    <property type="entry name" value="SapC"/>
</dbReference>
<evidence type="ECO:0000313" key="2">
    <source>
        <dbReference type="Proteomes" id="UP000262073"/>
    </source>
</evidence>
<dbReference type="Pfam" id="PF07277">
    <property type="entry name" value="SapC"/>
    <property type="match status" value="1"/>
</dbReference>
<keyword evidence="2" id="KW-1185">Reference proteome</keyword>
<reference evidence="1 2" key="1">
    <citation type="submission" date="2018-08" db="EMBL/GenBank/DDBJ databases">
        <title>Salinimonas sediminis sp. nov., a piezophilic bacterium isolated from a deep-sea sediment sample from the New Britain Trench.</title>
        <authorList>
            <person name="Cao J."/>
        </authorList>
    </citation>
    <scope>NUCLEOTIDE SEQUENCE [LARGE SCALE GENOMIC DNA]</scope>
    <source>
        <strain evidence="1 2">N102</strain>
    </source>
</reference>
<gene>
    <name evidence="1" type="ORF">D0Y50_11925</name>
</gene>
<protein>
    <recommendedName>
        <fullName evidence="3">SapC family protein</fullName>
    </recommendedName>
</protein>
<name>A0A346NN87_9ALTE</name>
<dbReference type="EMBL" id="CP031769">
    <property type="protein sequence ID" value="AXR06994.1"/>
    <property type="molecule type" value="Genomic_DNA"/>
</dbReference>
<proteinExistence type="predicted"/>
<dbReference type="RefSeq" id="WP_117317150.1">
    <property type="nucleotide sequence ID" value="NZ_CP031769.1"/>
</dbReference>
<dbReference type="Proteomes" id="UP000262073">
    <property type="component" value="Chromosome"/>
</dbReference>
<evidence type="ECO:0008006" key="3">
    <source>
        <dbReference type="Google" id="ProtNLM"/>
    </source>
</evidence>
<organism evidence="1 2">
    <name type="scientific">Salinimonas sediminis</name>
    <dbReference type="NCBI Taxonomy" id="2303538"/>
    <lineage>
        <taxon>Bacteria</taxon>
        <taxon>Pseudomonadati</taxon>
        <taxon>Pseudomonadota</taxon>
        <taxon>Gammaproteobacteria</taxon>
        <taxon>Alteromonadales</taxon>
        <taxon>Alteromonadaceae</taxon>
        <taxon>Alteromonas/Salinimonas group</taxon>
        <taxon>Salinimonas</taxon>
    </lineage>
</organism>
<dbReference type="OrthoDB" id="9806524at2"/>
<accession>A0A346NN87</accession>
<dbReference type="KEGG" id="salm:D0Y50_11925"/>
<sequence>MSDYEVLEPSRHAQLRIDEQQRTQLFTQRHMVNIELKEAVQAAADFPLFISKVADNSRWAISALCGLAPGENVYVDNLQWQAQYTPLCLQTLPFIMHRQDSTSDPVVLLDSRSPVLSATHGEPLYLTSGRPTAYLNNKTKLLKDRVAAMEQTALLLQQLADLALFRPLDLVLQFRDESQQRVSGLFGIDEQALHALSGDQLQALNANNTLAALFNILGSVFQVNQLIRLHNSKFADRAINNIKLETIKQ</sequence>
<evidence type="ECO:0000313" key="1">
    <source>
        <dbReference type="EMBL" id="AXR06994.1"/>
    </source>
</evidence>
<dbReference type="AlphaFoldDB" id="A0A346NN87"/>